<dbReference type="Gene3D" id="3.40.50.720">
    <property type="entry name" value="NAD(P)-binding Rossmann-like Domain"/>
    <property type="match status" value="1"/>
</dbReference>
<protein>
    <recommendedName>
        <fullName evidence="3">Polysaccharide biosynthesis protein CapD-like domain-containing protein</fullName>
    </recommendedName>
</protein>
<feature type="non-terminal residue" evidence="2">
    <location>
        <position position="213"/>
    </location>
</feature>
<evidence type="ECO:0000256" key="1">
    <source>
        <dbReference type="SAM" id="Phobius"/>
    </source>
</evidence>
<evidence type="ECO:0008006" key="3">
    <source>
        <dbReference type="Google" id="ProtNLM"/>
    </source>
</evidence>
<proteinExistence type="predicted"/>
<accession>A0A382I1V4</accession>
<feature type="transmembrane region" description="Helical" evidence="1">
    <location>
        <begin position="21"/>
        <end position="41"/>
    </location>
</feature>
<dbReference type="AlphaFoldDB" id="A0A382I1V4"/>
<feature type="transmembrane region" description="Helical" evidence="1">
    <location>
        <begin position="116"/>
        <end position="136"/>
    </location>
</feature>
<gene>
    <name evidence="2" type="ORF">METZ01_LOCUS246199</name>
</gene>
<reference evidence="2" key="1">
    <citation type="submission" date="2018-05" db="EMBL/GenBank/DDBJ databases">
        <authorList>
            <person name="Lanie J.A."/>
            <person name="Ng W.-L."/>
            <person name="Kazmierczak K.M."/>
            <person name="Andrzejewski T.M."/>
            <person name="Davidsen T.M."/>
            <person name="Wayne K.J."/>
            <person name="Tettelin H."/>
            <person name="Glass J.I."/>
            <person name="Rusch D."/>
            <person name="Podicherti R."/>
            <person name="Tsui H.-C.T."/>
            <person name="Winkler M.E."/>
        </authorList>
    </citation>
    <scope>NUCLEOTIDE SEQUENCE</scope>
</reference>
<dbReference type="PANTHER" id="PTHR43318">
    <property type="entry name" value="UDP-N-ACETYLGLUCOSAMINE 4,6-DEHYDRATASE"/>
    <property type="match status" value="1"/>
</dbReference>
<evidence type="ECO:0000313" key="2">
    <source>
        <dbReference type="EMBL" id="SVB93345.1"/>
    </source>
</evidence>
<keyword evidence="1" id="KW-0472">Membrane</keyword>
<dbReference type="InterPro" id="IPR051203">
    <property type="entry name" value="Polysaccharide_Synthase-Rel"/>
</dbReference>
<name>A0A382I1V4_9ZZZZ</name>
<dbReference type="SUPFAM" id="SSF53335">
    <property type="entry name" value="S-adenosyl-L-methionine-dependent methyltransferases"/>
    <property type="match status" value="1"/>
</dbReference>
<dbReference type="PANTHER" id="PTHR43318:SF2">
    <property type="entry name" value="UDP-N-ACETYLGLUCOSAMINE 4,6-DEHYDRATASE (INVERTING)"/>
    <property type="match status" value="1"/>
</dbReference>
<feature type="transmembrane region" description="Helical" evidence="1">
    <location>
        <begin position="53"/>
        <end position="78"/>
    </location>
</feature>
<feature type="transmembrane region" description="Helical" evidence="1">
    <location>
        <begin position="90"/>
        <end position="110"/>
    </location>
</feature>
<keyword evidence="1" id="KW-0812">Transmembrane</keyword>
<organism evidence="2">
    <name type="scientific">marine metagenome</name>
    <dbReference type="NCBI Taxonomy" id="408172"/>
    <lineage>
        <taxon>unclassified sequences</taxon>
        <taxon>metagenomes</taxon>
        <taxon>ecological metagenomes</taxon>
    </lineage>
</organism>
<dbReference type="EMBL" id="UINC01064560">
    <property type="protein sequence ID" value="SVB93345.1"/>
    <property type="molecule type" value="Genomic_DNA"/>
</dbReference>
<keyword evidence="1" id="KW-1133">Transmembrane helix</keyword>
<sequence length="213" mass="23810">MVKLLKWFVCRSRSVKRNILILADALLIIVSIWVSFSLRLGEWYWPTGGFENMITWLILLSPIIAIPIFNLLGFYRFILSLFGTSATWSVLQAVSLFALLWGLLAVLSGVQGIPRSVVLINLMVALLSVGGFRFLASWVINRVQSSDGDNQFTTKLRVLIFGAGEAGRQLAVGLSQSREYQLYGFVDDKKELHGRDMMGVPILPVDDLTPFLS</sequence>
<dbReference type="InterPro" id="IPR029063">
    <property type="entry name" value="SAM-dependent_MTases_sf"/>
</dbReference>